<proteinExistence type="predicted"/>
<gene>
    <name evidence="9" type="ORF">DTL70_13120</name>
</gene>
<name>A0A367F298_9ACTN</name>
<feature type="transmembrane region" description="Helical" evidence="7">
    <location>
        <begin position="248"/>
        <end position="266"/>
    </location>
</feature>
<reference evidence="9 10" key="1">
    <citation type="submission" date="2018-06" db="EMBL/GenBank/DDBJ databases">
        <title>Streptomyces reniochalinae sp. nov. and Streptomyces diacarnus sp. nov. from marine sponges.</title>
        <authorList>
            <person name="Li L."/>
        </authorList>
    </citation>
    <scope>NUCLEOTIDE SEQUENCE [LARGE SCALE GENOMIC DNA]</scope>
    <source>
        <strain evidence="9 10">LHW51701</strain>
    </source>
</reference>
<comment type="caution">
    <text evidence="9">The sequence shown here is derived from an EMBL/GenBank/DDBJ whole genome shotgun (WGS) entry which is preliminary data.</text>
</comment>
<dbReference type="PANTHER" id="PTHR35007:SF4">
    <property type="entry name" value="CONSERVED TRANSMEMBRANE PROTEIN-RELATED"/>
    <property type="match status" value="1"/>
</dbReference>
<evidence type="ECO:0000256" key="3">
    <source>
        <dbReference type="ARBA" id="ARBA00022692"/>
    </source>
</evidence>
<feature type="transmembrane region" description="Helical" evidence="7">
    <location>
        <begin position="19"/>
        <end position="35"/>
    </location>
</feature>
<evidence type="ECO:0000256" key="1">
    <source>
        <dbReference type="ARBA" id="ARBA00004651"/>
    </source>
</evidence>
<evidence type="ECO:0000256" key="6">
    <source>
        <dbReference type="SAM" id="MobiDB-lite"/>
    </source>
</evidence>
<dbReference type="AlphaFoldDB" id="A0A367F298"/>
<keyword evidence="10" id="KW-1185">Reference proteome</keyword>
<keyword evidence="3 7" id="KW-0812">Transmembrane</keyword>
<feature type="transmembrane region" description="Helical" evidence="7">
    <location>
        <begin position="78"/>
        <end position="96"/>
    </location>
</feature>
<dbReference type="Pfam" id="PF00482">
    <property type="entry name" value="T2SSF"/>
    <property type="match status" value="1"/>
</dbReference>
<dbReference type="RefSeq" id="WP_114022091.1">
    <property type="nucleotide sequence ID" value="NZ_QOIN01000042.1"/>
</dbReference>
<keyword evidence="4 7" id="KW-1133">Transmembrane helix</keyword>
<comment type="subcellular location">
    <subcellularLocation>
        <location evidence="1">Cell membrane</location>
        <topology evidence="1">Multi-pass membrane protein</topology>
    </subcellularLocation>
</comment>
<accession>A0A367F298</accession>
<dbReference type="PANTHER" id="PTHR35007">
    <property type="entry name" value="INTEGRAL MEMBRANE PROTEIN-RELATED"/>
    <property type="match status" value="1"/>
</dbReference>
<dbReference type="EMBL" id="QOIN01000042">
    <property type="protein sequence ID" value="RCG23600.1"/>
    <property type="molecule type" value="Genomic_DNA"/>
</dbReference>
<keyword evidence="2" id="KW-1003">Cell membrane</keyword>
<feature type="transmembrane region" description="Helical" evidence="7">
    <location>
        <begin position="278"/>
        <end position="302"/>
    </location>
</feature>
<evidence type="ECO:0000256" key="2">
    <source>
        <dbReference type="ARBA" id="ARBA00022475"/>
    </source>
</evidence>
<protein>
    <recommendedName>
        <fullName evidence="8">Type II secretion system protein GspF domain-containing protein</fullName>
    </recommendedName>
</protein>
<dbReference type="Proteomes" id="UP000252914">
    <property type="component" value="Unassembled WGS sequence"/>
</dbReference>
<sequence length="332" mass="33443">MTGAVTTAAAGAEATGTPAVYAAMVCAGAAVWLMTGRNGGAQRARLLLAGEGEPVGRGRPFAPPVRWRKATDRARRQLAARLGPAGWCLPAGMLVALLGQSWIPLAAGFLAVPAVRGWLGRRSADRLARSREAAAVELCASVAGELRAGRQPGAAVLAADRAVLERFGDAGAAVLAAARFGGDVAAALREAATLPGAGGLSGAAACWQVAVDGGAGLADGLGRVAASLRAGQEQREELRAQLAGPRSTALVLALLPVFGLVLGSAMEADPLEILLHTPAGFACLVVGLALEWAGLAWVARIVRSAEGAGRPRRTAATTGGRPPCAPVGSRSR</sequence>
<evidence type="ECO:0000259" key="8">
    <source>
        <dbReference type="Pfam" id="PF00482"/>
    </source>
</evidence>
<dbReference type="GO" id="GO:0005886">
    <property type="term" value="C:plasma membrane"/>
    <property type="evidence" value="ECO:0007669"/>
    <property type="project" value="UniProtKB-SubCell"/>
</dbReference>
<organism evidence="9 10">
    <name type="scientific">Streptomyces diacarni</name>
    <dbReference type="NCBI Taxonomy" id="2800381"/>
    <lineage>
        <taxon>Bacteria</taxon>
        <taxon>Bacillati</taxon>
        <taxon>Actinomycetota</taxon>
        <taxon>Actinomycetes</taxon>
        <taxon>Kitasatosporales</taxon>
        <taxon>Streptomycetaceae</taxon>
        <taxon>Streptomyces</taxon>
    </lineage>
</organism>
<evidence type="ECO:0000256" key="4">
    <source>
        <dbReference type="ARBA" id="ARBA00022989"/>
    </source>
</evidence>
<dbReference type="InterPro" id="IPR018076">
    <property type="entry name" value="T2SS_GspF_dom"/>
</dbReference>
<evidence type="ECO:0000313" key="10">
    <source>
        <dbReference type="Proteomes" id="UP000252914"/>
    </source>
</evidence>
<keyword evidence="5 7" id="KW-0472">Membrane</keyword>
<evidence type="ECO:0000313" key="9">
    <source>
        <dbReference type="EMBL" id="RCG23600.1"/>
    </source>
</evidence>
<feature type="region of interest" description="Disordered" evidence="6">
    <location>
        <begin position="309"/>
        <end position="332"/>
    </location>
</feature>
<evidence type="ECO:0000256" key="5">
    <source>
        <dbReference type="ARBA" id="ARBA00023136"/>
    </source>
</evidence>
<evidence type="ECO:0000256" key="7">
    <source>
        <dbReference type="SAM" id="Phobius"/>
    </source>
</evidence>
<feature type="transmembrane region" description="Helical" evidence="7">
    <location>
        <begin position="102"/>
        <end position="119"/>
    </location>
</feature>
<feature type="domain" description="Type II secretion system protein GspF" evidence="8">
    <location>
        <begin position="139"/>
        <end position="261"/>
    </location>
</feature>